<organism evidence="2 3">
    <name type="scientific">Paractinoplanes tereljensis</name>
    <dbReference type="NCBI Taxonomy" id="571912"/>
    <lineage>
        <taxon>Bacteria</taxon>
        <taxon>Bacillati</taxon>
        <taxon>Actinomycetota</taxon>
        <taxon>Actinomycetes</taxon>
        <taxon>Micromonosporales</taxon>
        <taxon>Micromonosporaceae</taxon>
        <taxon>Paractinoplanes</taxon>
    </lineage>
</organism>
<evidence type="ECO:0000313" key="2">
    <source>
        <dbReference type="EMBL" id="GIF23207.1"/>
    </source>
</evidence>
<feature type="compositionally biased region" description="Gly residues" evidence="1">
    <location>
        <begin position="48"/>
        <end position="57"/>
    </location>
</feature>
<dbReference type="AlphaFoldDB" id="A0A919NSX6"/>
<dbReference type="Proteomes" id="UP000623608">
    <property type="component" value="Unassembled WGS sequence"/>
</dbReference>
<dbReference type="EMBL" id="BOMY01000038">
    <property type="protein sequence ID" value="GIF23207.1"/>
    <property type="molecule type" value="Genomic_DNA"/>
</dbReference>
<evidence type="ECO:0000256" key="1">
    <source>
        <dbReference type="SAM" id="MobiDB-lite"/>
    </source>
</evidence>
<keyword evidence="3" id="KW-1185">Reference proteome</keyword>
<feature type="compositionally biased region" description="Polar residues" evidence="1">
    <location>
        <begin position="1"/>
        <end position="13"/>
    </location>
</feature>
<dbReference type="RefSeq" id="WP_203811109.1">
    <property type="nucleotide sequence ID" value="NZ_BOMY01000038.1"/>
</dbReference>
<name>A0A919NSX6_9ACTN</name>
<comment type="caution">
    <text evidence="2">The sequence shown here is derived from an EMBL/GenBank/DDBJ whole genome shotgun (WGS) entry which is preliminary data.</text>
</comment>
<gene>
    <name evidence="2" type="ORF">Ate02nite_59370</name>
</gene>
<protein>
    <submittedName>
        <fullName evidence="2">Uncharacterized protein</fullName>
    </submittedName>
</protein>
<evidence type="ECO:0000313" key="3">
    <source>
        <dbReference type="Proteomes" id="UP000623608"/>
    </source>
</evidence>
<accession>A0A919NSX6</accession>
<reference evidence="2" key="1">
    <citation type="submission" date="2021-01" db="EMBL/GenBank/DDBJ databases">
        <title>Whole genome shotgun sequence of Actinoplanes tereljensis NBRC 105297.</title>
        <authorList>
            <person name="Komaki H."/>
            <person name="Tamura T."/>
        </authorList>
    </citation>
    <scope>NUCLEOTIDE SEQUENCE</scope>
    <source>
        <strain evidence="2">NBRC 105297</strain>
    </source>
</reference>
<feature type="region of interest" description="Disordered" evidence="1">
    <location>
        <begin position="1"/>
        <end position="83"/>
    </location>
</feature>
<sequence length="112" mass="11932">MWHSNHQGGNNHCSDPGRERFVDWGRGHEQHHGGGGGWGDPRCSDGDPWGGGGGGWHDGPRWGGIQDCNDGPRWGGGQDCNDGPRWGGGGQDCHDGGRGLISLDHNSFLLCH</sequence>
<feature type="compositionally biased region" description="Basic and acidic residues" evidence="1">
    <location>
        <begin position="15"/>
        <end position="32"/>
    </location>
</feature>
<proteinExistence type="predicted"/>